<dbReference type="CDD" id="cd05379">
    <property type="entry name" value="CAP_bacterial"/>
    <property type="match status" value="1"/>
</dbReference>
<sequence length="209" mass="21080">MMSCSLNGAARWPAKRSARAGFVGVKSGVMVGLLALLSACGGGGGGDSPAASSSGSTAAASTTGTCNLADFQQQVLDRVNALRATGGSCGASGNFAAAKPLTWNGLLAKASDGHAADMATQNYFAHTSLDGRTLGTRVTAAGYSWQLVGENIAAGYSSVESVMAGWRASDGHCANLLNPAYTEIGVACVAAPSASQYRNYWVMDLGTAR</sequence>
<dbReference type="Pfam" id="PF00188">
    <property type="entry name" value="CAP"/>
    <property type="match status" value="1"/>
</dbReference>
<dbReference type="InterPro" id="IPR035940">
    <property type="entry name" value="CAP_sf"/>
</dbReference>
<dbReference type="PANTHER" id="PTHR31157:SF1">
    <property type="entry name" value="SCP DOMAIN-CONTAINING PROTEIN"/>
    <property type="match status" value="1"/>
</dbReference>
<dbReference type="PANTHER" id="PTHR31157">
    <property type="entry name" value="SCP DOMAIN-CONTAINING PROTEIN"/>
    <property type="match status" value="1"/>
</dbReference>
<dbReference type="InterPro" id="IPR014044">
    <property type="entry name" value="CAP_dom"/>
</dbReference>
<keyword evidence="3" id="KW-1185">Reference proteome</keyword>
<comment type="caution">
    <text evidence="2">The sequence shown here is derived from an EMBL/GenBank/DDBJ whole genome shotgun (WGS) entry which is preliminary data.</text>
</comment>
<reference evidence="2 3" key="1">
    <citation type="submission" date="2024-04" db="EMBL/GenBank/DDBJ databases">
        <title>Novel species of the genus Ideonella isolated from streams.</title>
        <authorList>
            <person name="Lu H."/>
        </authorList>
    </citation>
    <scope>NUCLEOTIDE SEQUENCE [LARGE SCALE GENOMIC DNA]</scope>
    <source>
        <strain evidence="2 3">LYT19W</strain>
    </source>
</reference>
<dbReference type="RefSeq" id="WP_341397319.1">
    <property type="nucleotide sequence ID" value="NZ_JBBUTI010000001.1"/>
</dbReference>
<dbReference type="Proteomes" id="UP001379945">
    <property type="component" value="Unassembled WGS sequence"/>
</dbReference>
<protein>
    <submittedName>
        <fullName evidence="2">CAP domain-containing protein</fullName>
    </submittedName>
</protein>
<evidence type="ECO:0000313" key="2">
    <source>
        <dbReference type="EMBL" id="MEK8045174.1"/>
    </source>
</evidence>
<evidence type="ECO:0000313" key="3">
    <source>
        <dbReference type="Proteomes" id="UP001379945"/>
    </source>
</evidence>
<dbReference type="SUPFAM" id="SSF55797">
    <property type="entry name" value="PR-1-like"/>
    <property type="match status" value="1"/>
</dbReference>
<accession>A0ABU9C003</accession>
<evidence type="ECO:0000259" key="1">
    <source>
        <dbReference type="Pfam" id="PF00188"/>
    </source>
</evidence>
<gene>
    <name evidence="2" type="ORF">AACH00_02290</name>
</gene>
<dbReference type="EMBL" id="JBBUTI010000001">
    <property type="protein sequence ID" value="MEK8045174.1"/>
    <property type="molecule type" value="Genomic_DNA"/>
</dbReference>
<proteinExistence type="predicted"/>
<name>A0ABU9C003_9BURK</name>
<dbReference type="Gene3D" id="3.40.33.10">
    <property type="entry name" value="CAP"/>
    <property type="match status" value="1"/>
</dbReference>
<feature type="domain" description="SCP" evidence="1">
    <location>
        <begin position="76"/>
        <end position="204"/>
    </location>
</feature>
<organism evidence="2 3">
    <name type="scientific">Ideonella margarita</name>
    <dbReference type="NCBI Taxonomy" id="2984191"/>
    <lineage>
        <taxon>Bacteria</taxon>
        <taxon>Pseudomonadati</taxon>
        <taxon>Pseudomonadota</taxon>
        <taxon>Betaproteobacteria</taxon>
        <taxon>Burkholderiales</taxon>
        <taxon>Sphaerotilaceae</taxon>
        <taxon>Ideonella</taxon>
    </lineage>
</organism>